<evidence type="ECO:0000313" key="1">
    <source>
        <dbReference type="EMBL" id="ODM86684.1"/>
    </source>
</evidence>
<name>A0A1D2M155_ORCCI</name>
<reference evidence="1 2" key="1">
    <citation type="journal article" date="2016" name="Genome Biol. Evol.">
        <title>Gene Family Evolution Reflects Adaptation to Soil Environmental Stressors in the Genome of the Collembolan Orchesella cincta.</title>
        <authorList>
            <person name="Faddeeva-Vakhrusheva A."/>
            <person name="Derks M.F."/>
            <person name="Anvar S.Y."/>
            <person name="Agamennone V."/>
            <person name="Suring W."/>
            <person name="Smit S."/>
            <person name="van Straalen N.M."/>
            <person name="Roelofs D."/>
        </authorList>
    </citation>
    <scope>NUCLEOTIDE SEQUENCE [LARGE SCALE GENOMIC DNA]</scope>
    <source>
        <tissue evidence="1">Mixed pool</tissue>
    </source>
</reference>
<accession>A0A1D2M155</accession>
<gene>
    <name evidence="1" type="ORF">Ocin01_19996</name>
</gene>
<organism evidence="1 2">
    <name type="scientific">Orchesella cincta</name>
    <name type="common">Springtail</name>
    <name type="synonym">Podura cincta</name>
    <dbReference type="NCBI Taxonomy" id="48709"/>
    <lineage>
        <taxon>Eukaryota</taxon>
        <taxon>Metazoa</taxon>
        <taxon>Ecdysozoa</taxon>
        <taxon>Arthropoda</taxon>
        <taxon>Hexapoda</taxon>
        <taxon>Collembola</taxon>
        <taxon>Entomobryomorpha</taxon>
        <taxon>Entomobryoidea</taxon>
        <taxon>Orchesellidae</taxon>
        <taxon>Orchesellinae</taxon>
        <taxon>Orchesella</taxon>
    </lineage>
</organism>
<feature type="non-terminal residue" evidence="1">
    <location>
        <position position="1"/>
    </location>
</feature>
<protein>
    <submittedName>
        <fullName evidence="1">Uncharacterized protein</fullName>
    </submittedName>
</protein>
<dbReference type="AlphaFoldDB" id="A0A1D2M155"/>
<dbReference type="Proteomes" id="UP000094527">
    <property type="component" value="Unassembled WGS sequence"/>
</dbReference>
<proteinExistence type="predicted"/>
<comment type="caution">
    <text evidence="1">The sequence shown here is derived from an EMBL/GenBank/DDBJ whole genome shotgun (WGS) entry which is preliminary data.</text>
</comment>
<sequence length="71" mass="7818">EVKSYVSSSAQMLLVSLRQQPGVSEDLALPSGSCLRKSLKIFKTDLRFPERQAVYASEECSRGVSLLGRTL</sequence>
<evidence type="ECO:0000313" key="2">
    <source>
        <dbReference type="Proteomes" id="UP000094527"/>
    </source>
</evidence>
<keyword evidence="2" id="KW-1185">Reference proteome</keyword>
<dbReference type="EMBL" id="LJIJ01007649">
    <property type="protein sequence ID" value="ODM86684.1"/>
    <property type="molecule type" value="Genomic_DNA"/>
</dbReference>